<dbReference type="InterPro" id="IPR049939">
    <property type="entry name" value="NifE-like"/>
</dbReference>
<gene>
    <name evidence="3" type="ORF">BECKFW1821C_GA0114237_102526</name>
</gene>
<proteinExistence type="predicted"/>
<evidence type="ECO:0000256" key="1">
    <source>
        <dbReference type="SAM" id="MobiDB-lite"/>
    </source>
</evidence>
<dbReference type="Gene3D" id="3.40.50.1980">
    <property type="entry name" value="Nitrogenase molybdenum iron protein domain"/>
    <property type="match status" value="2"/>
</dbReference>
<dbReference type="Pfam" id="PF00148">
    <property type="entry name" value="Oxidored_nitro"/>
    <property type="match status" value="1"/>
</dbReference>
<dbReference type="GO" id="GO:0016491">
    <property type="term" value="F:oxidoreductase activity"/>
    <property type="evidence" value="ECO:0007669"/>
    <property type="project" value="InterPro"/>
</dbReference>
<protein>
    <submittedName>
        <fullName evidence="3">Nitrogenase molybdenum-iron protein, alpha and beta chains</fullName>
    </submittedName>
</protein>
<dbReference type="InterPro" id="IPR000510">
    <property type="entry name" value="Nase/OxRdtase_comp1"/>
</dbReference>
<dbReference type="AlphaFoldDB" id="A0A450TRJ3"/>
<evidence type="ECO:0000313" key="3">
    <source>
        <dbReference type="EMBL" id="VFJ70939.1"/>
    </source>
</evidence>
<dbReference type="EMBL" id="CAADFE010000025">
    <property type="protein sequence ID" value="VFJ70939.1"/>
    <property type="molecule type" value="Genomic_DNA"/>
</dbReference>
<dbReference type="SUPFAM" id="SSF53807">
    <property type="entry name" value="Helical backbone' metal receptor"/>
    <property type="match status" value="1"/>
</dbReference>
<dbReference type="PANTHER" id="PTHR42956">
    <property type="entry name" value="NITROGENASE IRON-MOLYBDENUM COFACTOR BIOSYNTHESIS PROTEIN NIFE"/>
    <property type="match status" value="1"/>
</dbReference>
<dbReference type="PANTHER" id="PTHR42956:SF1">
    <property type="entry name" value="NITROGENASE IRON-MOLYBDENUM COFACTOR BIOSYNTHESIS PROTEIN NIFE"/>
    <property type="match status" value="1"/>
</dbReference>
<organism evidence="3">
    <name type="scientific">Candidatus Kentrum sp. FW</name>
    <dbReference type="NCBI Taxonomy" id="2126338"/>
    <lineage>
        <taxon>Bacteria</taxon>
        <taxon>Pseudomonadati</taxon>
        <taxon>Pseudomonadota</taxon>
        <taxon>Gammaproteobacteria</taxon>
        <taxon>Candidatus Kentrum</taxon>
    </lineage>
</organism>
<sequence length="456" mass="48599">MISGSQSELIDARNPTESYPRTDHPDSLMGAILAIEGIRDAVVVLNGPTGCKVFYGWLSDQQYPRADHLSIARDFREFFFGQSRIPCTYLDEQDYVFGASEKLARILPAVAGSGEHALIAIVNSPGAALIGDDLQRFLRGAKPAVATMAPTIATETPGFSEDMAAGFQRALQGAMETLAPPLAAPWRPARPRTINLLGLSIYHQHWQGSLVHLTEFLRLMGIEVLAAPGAGSSVAEIERIAEAECNIVIHQEYADTLAPWIESRYGTPSLFPSAGAPVGFDATEEWLREVAGALSLDPAPALSRVREDRGIAFAHLNRFQRHTGLPKGAAFALAADASVAAPLLRWLHGYLGMAPTGVRIDSGAGTPLAAGVHEYLSEAGCPDAWEADLATDFPDLVLASGVEVARLVGGSQARAGIGIAQPAGARIDVVPKALLGSRGSLFLLEWILDALHEHLV</sequence>
<feature type="domain" description="Nitrogenase/oxidoreductase component 1" evidence="2">
    <location>
        <begin position="28"/>
        <end position="400"/>
    </location>
</feature>
<reference evidence="3" key="1">
    <citation type="submission" date="2019-02" db="EMBL/GenBank/DDBJ databases">
        <authorList>
            <person name="Gruber-Vodicka R. H."/>
            <person name="Seah K. B. B."/>
        </authorList>
    </citation>
    <scope>NUCLEOTIDE SEQUENCE</scope>
    <source>
        <strain evidence="3">BECK_BZ131</strain>
    </source>
</reference>
<accession>A0A450TRJ3</accession>
<feature type="region of interest" description="Disordered" evidence="1">
    <location>
        <begin position="1"/>
        <end position="24"/>
    </location>
</feature>
<evidence type="ECO:0000259" key="2">
    <source>
        <dbReference type="Pfam" id="PF00148"/>
    </source>
</evidence>
<name>A0A450TRJ3_9GAMM</name>